<comment type="function">
    <text evidence="4">Catalyzes the dehydration of chorismate into 3-[(1-carboxyvinyl)oxy]benzoate, a step in the biosynthesis of menaquinone (MK, vitamin K2).</text>
</comment>
<dbReference type="GO" id="GO:0009234">
    <property type="term" value="P:menaquinone biosynthetic process"/>
    <property type="evidence" value="ECO:0007669"/>
    <property type="project" value="UniProtKB-UniRule"/>
</dbReference>
<dbReference type="InterPro" id="IPR003773">
    <property type="entry name" value="Menaquinone_biosynth"/>
</dbReference>
<dbReference type="Proteomes" id="UP000712673">
    <property type="component" value="Unassembled WGS sequence"/>
</dbReference>
<dbReference type="GO" id="GO:0016836">
    <property type="term" value="F:hydro-lyase activity"/>
    <property type="evidence" value="ECO:0007669"/>
    <property type="project" value="UniProtKB-UniRule"/>
</dbReference>
<evidence type="ECO:0000256" key="4">
    <source>
        <dbReference type="HAMAP-Rule" id="MF_00995"/>
    </source>
</evidence>
<comment type="catalytic activity">
    <reaction evidence="4">
        <text>chorismate = 3-[(1-carboxyvinyl)-oxy]benzoate + H2O</text>
        <dbReference type="Rhea" id="RHEA:40051"/>
        <dbReference type="ChEBI" id="CHEBI:15377"/>
        <dbReference type="ChEBI" id="CHEBI:29748"/>
        <dbReference type="ChEBI" id="CHEBI:76981"/>
        <dbReference type="EC" id="4.2.1.151"/>
    </reaction>
</comment>
<dbReference type="HAMAP" id="MF_00995">
    <property type="entry name" value="MqnA"/>
    <property type="match status" value="1"/>
</dbReference>
<comment type="similarity">
    <text evidence="4">Belongs to the MqnA/MqnD family. MqnA subfamily.</text>
</comment>
<dbReference type="Pfam" id="PF02621">
    <property type="entry name" value="VitK2_biosynth"/>
    <property type="match status" value="1"/>
</dbReference>
<evidence type="ECO:0000313" key="6">
    <source>
        <dbReference type="Proteomes" id="UP000712673"/>
    </source>
</evidence>
<dbReference type="PANTHER" id="PTHR37690">
    <property type="entry name" value="CHORISMATE DEHYDRATASE"/>
    <property type="match status" value="1"/>
</dbReference>
<keyword evidence="3 4" id="KW-0456">Lyase</keyword>
<proteinExistence type="inferred from homology"/>
<dbReference type="PANTHER" id="PTHR37690:SF1">
    <property type="entry name" value="CHORISMATE DEHYDRATASE"/>
    <property type="match status" value="1"/>
</dbReference>
<evidence type="ECO:0000256" key="1">
    <source>
        <dbReference type="ARBA" id="ARBA00004863"/>
    </source>
</evidence>
<sequence length="267" mass="30323">MSIHGVEESSDDAWQDTMILRVGRNPYLHAEPFYFDMERRGLTLYELVPSAVATALTDGDIQAGLVPLADCFRLADILQPVAGFCIATPQKTGSMFLYSTRPIHELHEARIAISAEAALAPQVLEMLLRLKYEIPSAMYVSLQETHDAFLLVGNDGLRRRGGARGFDHTYDLGAEWHAWTGLPLVFSRWMARKDVDPKALALLQDTLYVGLEVGVDEMYRVSDPREELFMLPRDITRYIRGFRYYIKASEQRAIDVFQQYMQQLAQG</sequence>
<dbReference type="Gene3D" id="3.40.190.10">
    <property type="entry name" value="Periplasmic binding protein-like II"/>
    <property type="match status" value="2"/>
</dbReference>
<dbReference type="AlphaFoldDB" id="A0A937W1I8"/>
<evidence type="ECO:0000256" key="3">
    <source>
        <dbReference type="ARBA" id="ARBA00023239"/>
    </source>
</evidence>
<evidence type="ECO:0000313" key="5">
    <source>
        <dbReference type="EMBL" id="MBM3225199.1"/>
    </source>
</evidence>
<dbReference type="EC" id="4.2.1.151" evidence="4"/>
<dbReference type="InterPro" id="IPR030868">
    <property type="entry name" value="MqnA"/>
</dbReference>
<accession>A0A937W1I8</accession>
<protein>
    <recommendedName>
        <fullName evidence="4">Chorismate dehydratase</fullName>
        <ecNumber evidence="4">4.2.1.151</ecNumber>
    </recommendedName>
    <alternativeName>
        <fullName evidence="4">Menaquinone biosynthetic enzyme MqnA</fullName>
    </alternativeName>
</protein>
<organism evidence="5 6">
    <name type="scientific">Tectimicrobiota bacterium</name>
    <dbReference type="NCBI Taxonomy" id="2528274"/>
    <lineage>
        <taxon>Bacteria</taxon>
        <taxon>Pseudomonadati</taxon>
        <taxon>Nitrospinota/Tectimicrobiota group</taxon>
        <taxon>Candidatus Tectimicrobiota</taxon>
    </lineage>
</organism>
<comment type="pathway">
    <text evidence="1 4">Quinol/quinone metabolism; menaquinone biosynthesis.</text>
</comment>
<keyword evidence="2 4" id="KW-0474">Menaquinone biosynthesis</keyword>
<evidence type="ECO:0000256" key="2">
    <source>
        <dbReference type="ARBA" id="ARBA00022428"/>
    </source>
</evidence>
<comment type="caution">
    <text evidence="5">The sequence shown here is derived from an EMBL/GenBank/DDBJ whole genome shotgun (WGS) entry which is preliminary data.</text>
</comment>
<name>A0A937W1I8_UNCTE</name>
<dbReference type="SUPFAM" id="SSF53850">
    <property type="entry name" value="Periplasmic binding protein-like II"/>
    <property type="match status" value="1"/>
</dbReference>
<reference evidence="5" key="1">
    <citation type="submission" date="2019-03" db="EMBL/GenBank/DDBJ databases">
        <title>Lake Tanganyika Metagenome-Assembled Genomes (MAGs).</title>
        <authorList>
            <person name="Tran P."/>
        </authorList>
    </citation>
    <scope>NUCLEOTIDE SEQUENCE</scope>
    <source>
        <strain evidence="5">K_DeepCast_65m_m2_066</strain>
    </source>
</reference>
<gene>
    <name evidence="4" type="primary">mqnA</name>
    <name evidence="5" type="ORF">FJZ47_15555</name>
</gene>
<dbReference type="EMBL" id="VGLS01000508">
    <property type="protein sequence ID" value="MBM3225199.1"/>
    <property type="molecule type" value="Genomic_DNA"/>
</dbReference>